<dbReference type="EMBL" id="LAZR01015906">
    <property type="protein sequence ID" value="KKM06834.1"/>
    <property type="molecule type" value="Genomic_DNA"/>
</dbReference>
<protein>
    <submittedName>
        <fullName evidence="2">Uncharacterized protein</fullName>
    </submittedName>
</protein>
<keyword evidence="1" id="KW-0812">Transmembrane</keyword>
<feature type="transmembrane region" description="Helical" evidence="1">
    <location>
        <begin position="55"/>
        <end position="75"/>
    </location>
</feature>
<feature type="transmembrane region" description="Helical" evidence="1">
    <location>
        <begin position="12"/>
        <end position="43"/>
    </location>
</feature>
<proteinExistence type="predicted"/>
<evidence type="ECO:0000313" key="2">
    <source>
        <dbReference type="EMBL" id="KKM06834.1"/>
    </source>
</evidence>
<sequence>MNSELIKMIVKAILVPMVNGITGFIYIVFLALFGLFCLVGVLYLVEVCLLTGGKILAIIVITIIIIAVLSVISFIKSWDFWWQ</sequence>
<keyword evidence="1" id="KW-0472">Membrane</keyword>
<evidence type="ECO:0000256" key="1">
    <source>
        <dbReference type="SAM" id="Phobius"/>
    </source>
</evidence>
<comment type="caution">
    <text evidence="2">The sequence shown here is derived from an EMBL/GenBank/DDBJ whole genome shotgun (WGS) entry which is preliminary data.</text>
</comment>
<gene>
    <name evidence="2" type="ORF">LCGC14_1739940</name>
</gene>
<dbReference type="AlphaFoldDB" id="A0A0F9H6Y4"/>
<keyword evidence="1" id="KW-1133">Transmembrane helix</keyword>
<name>A0A0F9H6Y4_9ZZZZ</name>
<reference evidence="2" key="1">
    <citation type="journal article" date="2015" name="Nature">
        <title>Complex archaea that bridge the gap between prokaryotes and eukaryotes.</title>
        <authorList>
            <person name="Spang A."/>
            <person name="Saw J.H."/>
            <person name="Jorgensen S.L."/>
            <person name="Zaremba-Niedzwiedzka K."/>
            <person name="Martijn J."/>
            <person name="Lind A.E."/>
            <person name="van Eijk R."/>
            <person name="Schleper C."/>
            <person name="Guy L."/>
            <person name="Ettema T.J."/>
        </authorList>
    </citation>
    <scope>NUCLEOTIDE SEQUENCE</scope>
</reference>
<organism evidence="2">
    <name type="scientific">marine sediment metagenome</name>
    <dbReference type="NCBI Taxonomy" id="412755"/>
    <lineage>
        <taxon>unclassified sequences</taxon>
        <taxon>metagenomes</taxon>
        <taxon>ecological metagenomes</taxon>
    </lineage>
</organism>
<accession>A0A0F9H6Y4</accession>